<accession>A0A060BX32</accession>
<organism evidence="1">
    <name type="scientific">uncultured Olsenella sp</name>
    <dbReference type="NCBI Taxonomy" id="190764"/>
    <lineage>
        <taxon>Bacteria</taxon>
        <taxon>Bacillati</taxon>
        <taxon>Actinomycetota</taxon>
        <taxon>Coriobacteriia</taxon>
        <taxon>Coriobacteriales</taxon>
        <taxon>Atopobiaceae</taxon>
        <taxon>Olsenella</taxon>
        <taxon>environmental samples</taxon>
    </lineage>
</organism>
<dbReference type="EMBL" id="KF117793">
    <property type="protein sequence ID" value="AIA85051.1"/>
    <property type="molecule type" value="Genomic_DNA"/>
</dbReference>
<protein>
    <submittedName>
        <fullName evidence="1">CAZy families GT2 protein</fullName>
    </submittedName>
</protein>
<name>A0A060BX32_9ACTN</name>
<feature type="non-terminal residue" evidence="1">
    <location>
        <position position="1"/>
    </location>
</feature>
<dbReference type="AlphaFoldDB" id="A0A060BX32"/>
<reference evidence="1" key="1">
    <citation type="journal article" date="2013" name="Environ. Microbiol.">
        <title>Seasonally variable intestinal metagenomes of the red palm weevil (Rhynchophorus ferrugineus).</title>
        <authorList>
            <person name="Jia S."/>
            <person name="Zhang X."/>
            <person name="Zhang G."/>
            <person name="Yin A."/>
            <person name="Zhang S."/>
            <person name="Li F."/>
            <person name="Wang L."/>
            <person name="Zhao D."/>
            <person name="Yun Q."/>
            <person name="Tala"/>
            <person name="Wang J."/>
            <person name="Sun G."/>
            <person name="Baabdullah M."/>
            <person name="Yu X."/>
            <person name="Hu S."/>
            <person name="Al-Mssallem I.S."/>
            <person name="Yu J."/>
        </authorList>
    </citation>
    <scope>NUCLEOTIDE SEQUENCE</scope>
</reference>
<evidence type="ECO:0000313" key="1">
    <source>
        <dbReference type="EMBL" id="AIA85051.1"/>
    </source>
</evidence>
<sequence length="75" mass="8635">CDLSDEERKSLVTEMITSDRAQLAVQVARPRSRMMSMMLWPIRTKNVGLAMMEGRLISHVMHHDIKAFATLKAHR</sequence>
<proteinExistence type="predicted"/>